<protein>
    <submittedName>
        <fullName evidence="1">Uncharacterized protein</fullName>
    </submittedName>
</protein>
<gene>
    <name evidence="1" type="ORF">S03H2_49219</name>
</gene>
<comment type="caution">
    <text evidence="1">The sequence shown here is derived from an EMBL/GenBank/DDBJ whole genome shotgun (WGS) entry which is preliminary data.</text>
</comment>
<reference evidence="1" key="1">
    <citation type="journal article" date="2014" name="Front. Microbiol.">
        <title>High frequency of phylogenetically diverse reductive dehalogenase-homologous genes in deep subseafloor sedimentary metagenomes.</title>
        <authorList>
            <person name="Kawai M."/>
            <person name="Futagami T."/>
            <person name="Toyoda A."/>
            <person name="Takaki Y."/>
            <person name="Nishi S."/>
            <person name="Hori S."/>
            <person name="Arai W."/>
            <person name="Tsubouchi T."/>
            <person name="Morono Y."/>
            <person name="Uchiyama I."/>
            <person name="Ito T."/>
            <person name="Fujiyama A."/>
            <person name="Inagaki F."/>
            <person name="Takami H."/>
        </authorList>
    </citation>
    <scope>NUCLEOTIDE SEQUENCE</scope>
    <source>
        <strain evidence="1">Expedition CK06-06</strain>
    </source>
</reference>
<organism evidence="1">
    <name type="scientific">marine sediment metagenome</name>
    <dbReference type="NCBI Taxonomy" id="412755"/>
    <lineage>
        <taxon>unclassified sequences</taxon>
        <taxon>metagenomes</taxon>
        <taxon>ecological metagenomes</taxon>
    </lineage>
</organism>
<evidence type="ECO:0000313" key="1">
    <source>
        <dbReference type="EMBL" id="GAH70667.1"/>
    </source>
</evidence>
<name>X1HMF0_9ZZZZ</name>
<dbReference type="EMBL" id="BARU01031086">
    <property type="protein sequence ID" value="GAH70667.1"/>
    <property type="molecule type" value="Genomic_DNA"/>
</dbReference>
<accession>X1HMF0</accession>
<dbReference type="AlphaFoldDB" id="X1HMF0"/>
<sequence>MINPENEAGALKVLKEKKIVTIQQLSDLLECSRRSAQRRLKEWQTYNSYNKYGKYFTLPNIPKFDRYGLWKYKGVFFSRYGNLENTITHLVKNSEMGLDASKVGKIVDLLPRSFMSHFQKVSGLIREKHENIFVYFSDEKDVYQRQKNKRQQAAKEKELQLPPDADAILILADRLKNPKSSIEDSARRLRRKGMSINPSAIYNLLDYHGIKKKLRIPTHKGIQASL</sequence>
<proteinExistence type="predicted"/>